<dbReference type="Gene3D" id="2.60.120.1440">
    <property type="match status" value="1"/>
</dbReference>
<evidence type="ECO:0000313" key="4">
    <source>
        <dbReference type="Proteomes" id="UP000233458"/>
    </source>
</evidence>
<dbReference type="InterPro" id="IPR012373">
    <property type="entry name" value="Ferrdict_sens_TM"/>
</dbReference>
<keyword evidence="4" id="KW-1185">Reference proteome</keyword>
<sequence length="317" mass="34624">MAGPDQNKAEQEQAARDWWHVMADDARAAENFAAFAQWCDAAPGNRETFDRISLAYQQSRMASPLRTKSSRRQDLRHLRHKPARRINPLHRLGMTLAGAGFALVAALSAVAVIPRDAAWQEIDLADGSVASVAPGSDYDIAFNDQFRNIRLAHGSIVISAAKDRQRPMQVITDQATVRVVGTKFAVSIIGNDVETSVLEGIVGVHGNAGDGRNYELKPGDRLWLGAGHDALQTTVPLANALEIRKGWQSFRNAPLADVLDGISRHSGHRFVLSPLYQGQKRITGRFNLTRADQTIAVLAKLAPITIQPVTGNLTLVY</sequence>
<dbReference type="RefSeq" id="WP_101283403.1">
    <property type="nucleotide sequence ID" value="NZ_CP024199.1"/>
</dbReference>
<dbReference type="Pfam" id="PF04773">
    <property type="entry name" value="FecR"/>
    <property type="match status" value="1"/>
</dbReference>
<keyword evidence="1" id="KW-1133">Transmembrane helix</keyword>
<evidence type="ECO:0000313" key="3">
    <source>
        <dbReference type="EMBL" id="AUG51640.1"/>
    </source>
</evidence>
<reference evidence="3 4" key="1">
    <citation type="submission" date="2017-10" db="EMBL/GenBank/DDBJ databases">
        <title>Biodiversity and function of Thalassospira species in the particle-attached aromatic-hydrocarbon-degrading consortia from the surface seawater of the China South Sea.</title>
        <authorList>
            <person name="Dong C."/>
            <person name="Liu R."/>
            <person name="Shao Z."/>
        </authorList>
    </citation>
    <scope>NUCLEOTIDE SEQUENCE [LARGE SCALE GENOMIC DNA]</scope>
    <source>
        <strain evidence="3 4">CSC3H3</strain>
    </source>
</reference>
<gene>
    <name evidence="3" type="ORF">CSC3H3_02120</name>
</gene>
<organism evidence="3 4">
    <name type="scientific">Thalassospira marina</name>
    <dbReference type="NCBI Taxonomy" id="2048283"/>
    <lineage>
        <taxon>Bacteria</taxon>
        <taxon>Pseudomonadati</taxon>
        <taxon>Pseudomonadota</taxon>
        <taxon>Alphaproteobacteria</taxon>
        <taxon>Rhodospirillales</taxon>
        <taxon>Thalassospiraceae</taxon>
        <taxon>Thalassospira</taxon>
    </lineage>
</organism>
<dbReference type="InterPro" id="IPR006860">
    <property type="entry name" value="FecR"/>
</dbReference>
<dbReference type="Proteomes" id="UP000233458">
    <property type="component" value="Chromosome"/>
</dbReference>
<dbReference type="PIRSF" id="PIRSF018266">
    <property type="entry name" value="FecR"/>
    <property type="match status" value="1"/>
</dbReference>
<feature type="transmembrane region" description="Helical" evidence="1">
    <location>
        <begin position="89"/>
        <end position="113"/>
    </location>
</feature>
<protein>
    <recommendedName>
        <fullName evidence="2">FecR protein domain-containing protein</fullName>
    </recommendedName>
</protein>
<name>A0ABM6Q5F4_9PROT</name>
<dbReference type="PANTHER" id="PTHR30273:SF2">
    <property type="entry name" value="PROTEIN FECR"/>
    <property type="match status" value="1"/>
</dbReference>
<proteinExistence type="predicted"/>
<feature type="domain" description="FecR protein" evidence="2">
    <location>
        <begin position="118"/>
        <end position="202"/>
    </location>
</feature>
<evidence type="ECO:0000259" key="2">
    <source>
        <dbReference type="Pfam" id="PF04773"/>
    </source>
</evidence>
<evidence type="ECO:0000256" key="1">
    <source>
        <dbReference type="SAM" id="Phobius"/>
    </source>
</evidence>
<dbReference type="PANTHER" id="PTHR30273">
    <property type="entry name" value="PERIPLASMIC SIGNAL SENSOR AND SIGMA FACTOR ACTIVATOR FECR-RELATED"/>
    <property type="match status" value="1"/>
</dbReference>
<keyword evidence="1" id="KW-0472">Membrane</keyword>
<dbReference type="EMBL" id="CP024199">
    <property type="protein sequence ID" value="AUG51640.1"/>
    <property type="molecule type" value="Genomic_DNA"/>
</dbReference>
<keyword evidence="1" id="KW-0812">Transmembrane</keyword>
<accession>A0ABM6Q5F4</accession>